<sequence>MVTKEQLKKEFDNFARGVSQLEALRKELNSLDSSGFELEVKSIRAKLKDIHEISEVKKEIVLLKKRIAKRDSDKVVHVKRSTSQAKDLRKKIEKLEKRRAKKQLSKSQVSSISEIPKIEKELSSLKKSFKEHSNSANIRIDSGVGVLVDSKFDDFVRNLKGELSQKLKQRKLDLSKEMERGLAKKKKEFSDKYSKLVKEQHEKYKERVDNELAKEVKRRFERELDNGLAKERNRIISELIKEDAKRLNFERKNLTRKLHEHYSKKEKEFDRKIVLEKKKLKESLAKVKKMRLKNASHRKAFNEYKQRQLSELVEMISEEKKRIAEIERTKLREIENLKKKQNSRVKERNNLLERRMKLLDRTEKKDKEIIRNKLRELKEKDSQRSKWIEEEKNRLQKFVKLKRNSLDKRLGELKKHEEEDKKEISGEKEKLKVSFGELKKEFEMLKEAERERHERTLSAEKRKMLLNVRAEKANLANQLEEKIGKMKKENDRRLEIGLEEREKLLRKKLDVEYRDKMEVAIRSKMVEVEKKKLELEKHIIAQAKRIFD</sequence>
<feature type="coiled-coil region" evidence="1">
    <location>
        <begin position="465"/>
        <end position="492"/>
    </location>
</feature>
<feature type="coiled-coil region" evidence="1">
    <location>
        <begin position="78"/>
        <end position="105"/>
    </location>
</feature>
<accession>A0A075GD03</accession>
<organism evidence="2">
    <name type="scientific">uncultured marine group II/III euryarchaeote KM3_149_F06</name>
    <dbReference type="NCBI Taxonomy" id="1457885"/>
    <lineage>
        <taxon>Archaea</taxon>
        <taxon>Methanobacteriati</taxon>
        <taxon>Methanobacteriota</taxon>
        <taxon>environmental samples</taxon>
    </lineage>
</organism>
<protein>
    <submittedName>
        <fullName evidence="2">Uncharacterized protein</fullName>
    </submittedName>
</protein>
<keyword evidence="1" id="KW-0175">Coiled coil</keyword>
<dbReference type="AlphaFoldDB" id="A0A075GD03"/>
<name>A0A075GD03_9EURY</name>
<evidence type="ECO:0000313" key="2">
    <source>
        <dbReference type="EMBL" id="AIF01509.1"/>
    </source>
</evidence>
<feature type="coiled-coil region" evidence="1">
    <location>
        <begin position="309"/>
        <end position="362"/>
    </location>
</feature>
<proteinExistence type="predicted"/>
<evidence type="ECO:0000256" key="1">
    <source>
        <dbReference type="SAM" id="Coils"/>
    </source>
</evidence>
<reference evidence="2" key="1">
    <citation type="journal article" date="2014" name="Genome Biol. Evol.">
        <title>Pangenome evidence for extensive interdomain horizontal transfer affecting lineage core and shell genes in uncultured planktonic thaumarchaeota and euryarchaeota.</title>
        <authorList>
            <person name="Deschamps P."/>
            <person name="Zivanovic Y."/>
            <person name="Moreira D."/>
            <person name="Rodriguez-Valera F."/>
            <person name="Lopez-Garcia P."/>
        </authorList>
    </citation>
    <scope>NUCLEOTIDE SEQUENCE</scope>
</reference>
<dbReference type="EMBL" id="KF900623">
    <property type="protein sequence ID" value="AIF01509.1"/>
    <property type="molecule type" value="Genomic_DNA"/>
</dbReference>